<feature type="region of interest" description="Disordered" evidence="8">
    <location>
        <begin position="206"/>
        <end position="246"/>
    </location>
</feature>
<reference evidence="9" key="1">
    <citation type="submission" date="2021-02" db="EMBL/GenBank/DDBJ databases">
        <title>First Annotated Genome of the Yellow-green Alga Tribonema minus.</title>
        <authorList>
            <person name="Mahan K.M."/>
        </authorList>
    </citation>
    <scope>NUCLEOTIDE SEQUENCE</scope>
    <source>
        <strain evidence="9">UTEX B ZZ1240</strain>
    </source>
</reference>
<evidence type="ECO:0000256" key="8">
    <source>
        <dbReference type="SAM" id="MobiDB-lite"/>
    </source>
</evidence>
<dbReference type="Gene3D" id="3.40.50.150">
    <property type="entry name" value="Vaccinia Virus protein VP39"/>
    <property type="match status" value="1"/>
</dbReference>
<evidence type="ECO:0000256" key="4">
    <source>
        <dbReference type="ARBA" id="ARBA00022525"/>
    </source>
</evidence>
<evidence type="ECO:0000256" key="7">
    <source>
        <dbReference type="ARBA" id="ARBA00023237"/>
    </source>
</evidence>
<evidence type="ECO:0000256" key="6">
    <source>
        <dbReference type="ARBA" id="ARBA00023136"/>
    </source>
</evidence>
<accession>A0A836CDX6</accession>
<dbReference type="Proteomes" id="UP000664859">
    <property type="component" value="Unassembled WGS sequence"/>
</dbReference>
<evidence type="ECO:0000256" key="2">
    <source>
        <dbReference type="ARBA" id="ARBA00004442"/>
    </source>
</evidence>
<name>A0A836CDX6_9STRA</name>
<evidence type="ECO:0000256" key="3">
    <source>
        <dbReference type="ARBA" id="ARBA00004613"/>
    </source>
</evidence>
<comment type="subcellular location">
    <subcellularLocation>
        <location evidence="1">Cell envelope</location>
    </subcellularLocation>
    <subcellularLocation>
        <location evidence="2">Cell outer membrane</location>
    </subcellularLocation>
    <subcellularLocation>
        <location evidence="3">Secreted</location>
    </subcellularLocation>
</comment>
<keyword evidence="6" id="KW-0472">Membrane</keyword>
<keyword evidence="4" id="KW-0964">Secreted</keyword>
<feature type="compositionally biased region" description="Polar residues" evidence="8">
    <location>
        <begin position="212"/>
        <end position="241"/>
    </location>
</feature>
<dbReference type="InterPro" id="IPR029063">
    <property type="entry name" value="SAM-dependent_MTases_sf"/>
</dbReference>
<evidence type="ECO:0000256" key="5">
    <source>
        <dbReference type="ARBA" id="ARBA00022729"/>
    </source>
</evidence>
<dbReference type="Pfam" id="PF10294">
    <property type="entry name" value="Methyltransf_16"/>
    <property type="match status" value="1"/>
</dbReference>
<dbReference type="InterPro" id="IPR019410">
    <property type="entry name" value="Methyltransf_16"/>
</dbReference>
<comment type="caution">
    <text evidence="9">The sequence shown here is derived from an EMBL/GenBank/DDBJ whole genome shotgun (WGS) entry which is preliminary data.</text>
</comment>
<proteinExistence type="predicted"/>
<keyword evidence="7" id="KW-0998">Cell outer membrane</keyword>
<gene>
    <name evidence="9" type="ORF">JKP88DRAFT_245645</name>
</gene>
<dbReference type="PANTHER" id="PTHR14614">
    <property type="entry name" value="HEPATOCELLULAR CARCINOMA-ASSOCIATED ANTIGEN"/>
    <property type="match status" value="1"/>
</dbReference>
<sequence>MDDCQQQPFEDHQQRLQRIPVDFGQAWQIQLHTLKGAAFHYATRASISKDHDFTGLRVYSGTQALGLFLLKYPAFVTDRQVIELGCGTGALGQLLAQRLRCRRLVLTDGESQALDLARMNTCHANTDCSGEPVAVQQLRWGDAKETAGALARGAFDVCLGADLMYYNIDVRLLLTTALSLIAARSACICGGSSTCSPHSITTCSNAGHDRSNGNSVRPGSSDSSAEFASVTPPGSTTNTQPGRGATMRGYGAASTALFVMAAFTAQDFKPTDAATICKCSNREESAHSAPATNCPQPVCPESPDFAEAEPCSLYVPSLTGCPTRFKQVIRHVNTKKATCRSARVCSPIMMFDGRFRLSDCQCTGCRIMTNGPPPSPAANAAVTAITSTIDATCTNLLSEPTGSVTYKLTSATTTCSRQKTITIDDGVRATLLVDKKGTIISKLNFVVLQGGTMIIKAAVGADSPSLTMQNSSATADDWNSFVVGKDGGAIYIKAGGDVKVKVPISFLNNYATGLGGAVANVGTLLFTETAYFKGNKANKGGALVADYQSTTTFKKSVTFESNKTVKQREASALGTQFYANHGGALVVYAYATITFEGNTNFHKNTANVLPTLDSTAAGAPMPNTGFGGFMFMQFSSATFKAGGNSKFSENEATFSSGALYILLSDVNFDGSSAFTYNKARTAGVATLANFGASDITSNLIFRGASTTFANNIATDVIKNCADAADGFCESDQPQLLGKRAGNILVQDIMMSNITFTCAAPTGGKPTDFLLSNIDQSVFTGVFDTKPPATPVCA</sequence>
<evidence type="ECO:0000256" key="1">
    <source>
        <dbReference type="ARBA" id="ARBA00004196"/>
    </source>
</evidence>
<evidence type="ECO:0000313" key="9">
    <source>
        <dbReference type="EMBL" id="KAG5182187.1"/>
    </source>
</evidence>
<dbReference type="EMBL" id="JAFCMP010000257">
    <property type="protein sequence ID" value="KAG5182187.1"/>
    <property type="molecule type" value="Genomic_DNA"/>
</dbReference>
<organism evidence="9 10">
    <name type="scientific">Tribonema minus</name>
    <dbReference type="NCBI Taxonomy" id="303371"/>
    <lineage>
        <taxon>Eukaryota</taxon>
        <taxon>Sar</taxon>
        <taxon>Stramenopiles</taxon>
        <taxon>Ochrophyta</taxon>
        <taxon>PX clade</taxon>
        <taxon>Xanthophyceae</taxon>
        <taxon>Tribonematales</taxon>
        <taxon>Tribonemataceae</taxon>
        <taxon>Tribonema</taxon>
    </lineage>
</organism>
<dbReference type="Pfam" id="PF02415">
    <property type="entry name" value="Chlam_PMP"/>
    <property type="match status" value="1"/>
</dbReference>
<evidence type="ECO:0000313" key="10">
    <source>
        <dbReference type="Proteomes" id="UP000664859"/>
    </source>
</evidence>
<dbReference type="SUPFAM" id="SSF53335">
    <property type="entry name" value="S-adenosyl-L-methionine-dependent methyltransferases"/>
    <property type="match status" value="1"/>
</dbReference>
<keyword evidence="10" id="KW-1185">Reference proteome</keyword>
<dbReference type="AlphaFoldDB" id="A0A836CDX6"/>
<protein>
    <submittedName>
        <fullName evidence="9">Uncharacterized protein</fullName>
    </submittedName>
</protein>
<dbReference type="InterPro" id="IPR003368">
    <property type="entry name" value="POMP_repeat"/>
</dbReference>
<keyword evidence="5" id="KW-0732">Signal</keyword>
<dbReference type="GO" id="GO:0005576">
    <property type="term" value="C:extracellular region"/>
    <property type="evidence" value="ECO:0007669"/>
    <property type="project" value="UniProtKB-SubCell"/>
</dbReference>